<accession>A0AAQ4FHC9</accession>
<name>A0AAQ4FHC9_AMBAM</name>
<protein>
    <submittedName>
        <fullName evidence="1">Uncharacterized protein</fullName>
    </submittedName>
</protein>
<reference evidence="1 2" key="1">
    <citation type="journal article" date="2023" name="Arcadia Sci">
        <title>De novo assembly of a long-read Amblyomma americanum tick genome.</title>
        <authorList>
            <person name="Chou S."/>
            <person name="Poskanzer K.E."/>
            <person name="Rollins M."/>
            <person name="Thuy-Boun P.S."/>
        </authorList>
    </citation>
    <scope>NUCLEOTIDE SEQUENCE [LARGE SCALE GENOMIC DNA]</scope>
    <source>
        <strain evidence="1">F_SG_1</strain>
        <tissue evidence="1">Salivary glands</tissue>
    </source>
</reference>
<evidence type="ECO:0000313" key="1">
    <source>
        <dbReference type="EMBL" id="KAK8785988.1"/>
    </source>
</evidence>
<sequence>CALKGIAKEGTPEEAVKALKGIGLILLNTLGLGDVLKKVSGAGMWCGSCKRVCKDPLHLNQGDTGLLAKCIDDAGVFCQKGALAEDTIYEELFETLKVEKTTRNALSTSITQKSEMLQ</sequence>
<feature type="non-terminal residue" evidence="1">
    <location>
        <position position="1"/>
    </location>
</feature>
<keyword evidence="2" id="KW-1185">Reference proteome</keyword>
<comment type="caution">
    <text evidence="1">The sequence shown here is derived from an EMBL/GenBank/DDBJ whole genome shotgun (WGS) entry which is preliminary data.</text>
</comment>
<evidence type="ECO:0000313" key="2">
    <source>
        <dbReference type="Proteomes" id="UP001321473"/>
    </source>
</evidence>
<organism evidence="1 2">
    <name type="scientific">Amblyomma americanum</name>
    <name type="common">Lone star tick</name>
    <dbReference type="NCBI Taxonomy" id="6943"/>
    <lineage>
        <taxon>Eukaryota</taxon>
        <taxon>Metazoa</taxon>
        <taxon>Ecdysozoa</taxon>
        <taxon>Arthropoda</taxon>
        <taxon>Chelicerata</taxon>
        <taxon>Arachnida</taxon>
        <taxon>Acari</taxon>
        <taxon>Parasitiformes</taxon>
        <taxon>Ixodida</taxon>
        <taxon>Ixodoidea</taxon>
        <taxon>Ixodidae</taxon>
        <taxon>Amblyomminae</taxon>
        <taxon>Amblyomma</taxon>
    </lineage>
</organism>
<proteinExistence type="predicted"/>
<dbReference type="EMBL" id="JARKHS020003144">
    <property type="protein sequence ID" value="KAK8785988.1"/>
    <property type="molecule type" value="Genomic_DNA"/>
</dbReference>
<dbReference type="AlphaFoldDB" id="A0AAQ4FHC9"/>
<dbReference type="Proteomes" id="UP001321473">
    <property type="component" value="Unassembled WGS sequence"/>
</dbReference>
<gene>
    <name evidence="1" type="ORF">V5799_007647</name>
</gene>